<protein>
    <recommendedName>
        <fullName evidence="4">TIGR03545 family protein</fullName>
    </recommendedName>
</protein>
<evidence type="ECO:0000313" key="2">
    <source>
        <dbReference type="EMBL" id="REI40026.1"/>
    </source>
</evidence>
<accession>A0ABX9KEY5</accession>
<sequence>MKKILGIIAGVLILIIFGTYLFRNTLIEYFGERIGSQKYGARIDIDDVDLDLFGSSLKVGRVQITDKNNTMRNIGDLQKINLDIQYKPLLKKLIVIDDATLGLVEVFTPREADGAIINKESPLPSDAGETEEKLDLSSLKIDLSGDNYRKILDDLNIKIVEEFDAERGKIEKIHTYWDNKLKGEDYKDRLKNIETKYKVIEERIKDEKNPVELLNELDKLNDLIEEIDVLAKEAESDKKQFDRDIKVIKDIQKKAFKYINSDEPFKDIAGWDEKQFQSQINLILNNYLKKYIGRNIDFFNEFNKKDETHEGETYDLWVKNTSLTFKHLNYTLKGGVKDVTSKAGITPNPIKFNLNADDKAVKGNILGELNRESETAKIKLNLSGLTVDDKMTGENKNLIIIVGSKMNLSYNMNYENKILDLDGKMILDDLKINPNELEMDPVIKEVLGEGLQEIDELIMDYTYDGTKEKLEFNTNIGTILSGLIKEVLDENIKKYKAEAKLLADKEIKKYTKKLNTEVEKVEELKKIMGESSKELKILEEKTKSNKDSESTRNLIDGLEDGLKNLFN</sequence>
<proteinExistence type="predicted"/>
<evidence type="ECO:0000256" key="1">
    <source>
        <dbReference type="SAM" id="Coils"/>
    </source>
</evidence>
<evidence type="ECO:0000313" key="3">
    <source>
        <dbReference type="Proteomes" id="UP000263486"/>
    </source>
</evidence>
<dbReference type="Proteomes" id="UP000263486">
    <property type="component" value="Unassembled WGS sequence"/>
</dbReference>
<organism evidence="2 3">
    <name type="scientific">Psychrilyobacter piezotolerans</name>
    <dbReference type="NCBI Taxonomy" id="2293438"/>
    <lineage>
        <taxon>Bacteria</taxon>
        <taxon>Fusobacteriati</taxon>
        <taxon>Fusobacteriota</taxon>
        <taxon>Fusobacteriia</taxon>
        <taxon>Fusobacteriales</taxon>
        <taxon>Fusobacteriaceae</taxon>
        <taxon>Psychrilyobacter</taxon>
    </lineage>
</organism>
<keyword evidence="3" id="KW-1185">Reference proteome</keyword>
<evidence type="ECO:0008006" key="4">
    <source>
        <dbReference type="Google" id="ProtNLM"/>
    </source>
</evidence>
<reference evidence="2 3" key="1">
    <citation type="submission" date="2018-08" db="EMBL/GenBank/DDBJ databases">
        <title>Draft genome sequence of Psychrilyobacter sp. strain SD5 isolated from Black Sea water.</title>
        <authorList>
            <person name="Yadav S."/>
            <person name="Villanueva L."/>
            <person name="Damste J.S.S."/>
        </authorList>
    </citation>
    <scope>NUCLEOTIDE SEQUENCE [LARGE SCALE GENOMIC DNA]</scope>
    <source>
        <strain evidence="2 3">SD5</strain>
    </source>
</reference>
<comment type="caution">
    <text evidence="2">The sequence shown here is derived from an EMBL/GenBank/DDBJ whole genome shotgun (WGS) entry which is preliminary data.</text>
</comment>
<keyword evidence="1" id="KW-0175">Coiled coil</keyword>
<dbReference type="EMBL" id="QUAJ01000026">
    <property type="protein sequence ID" value="REI40026.1"/>
    <property type="molecule type" value="Genomic_DNA"/>
</dbReference>
<dbReference type="RefSeq" id="WP_114643248.1">
    <property type="nucleotide sequence ID" value="NZ_JAACIO010000024.1"/>
</dbReference>
<gene>
    <name evidence="2" type="ORF">DYH56_12685</name>
</gene>
<feature type="coiled-coil region" evidence="1">
    <location>
        <begin position="485"/>
        <end position="541"/>
    </location>
</feature>
<name>A0ABX9KEY5_9FUSO</name>
<feature type="coiled-coil region" evidence="1">
    <location>
        <begin position="183"/>
        <end position="240"/>
    </location>
</feature>